<dbReference type="Gene3D" id="3.40.50.2300">
    <property type="match status" value="1"/>
</dbReference>
<dbReference type="PROSITE" id="PS50110">
    <property type="entry name" value="RESPONSE_REGULATORY"/>
    <property type="match status" value="1"/>
</dbReference>
<sequence>MTATKRVLVVDDEEDIREGVSMWLDAAGFESIQACDGCEGLDLAASERPSAIFLDMMMPNKNGIETLTDLRRSEATVDIPVVMLSASLRDEQKALDAGARFFVHKPYHGPVLIEALRAALDE</sequence>
<proteinExistence type="predicted"/>
<evidence type="ECO:0000256" key="1">
    <source>
        <dbReference type="ARBA" id="ARBA00022553"/>
    </source>
</evidence>
<dbReference type="PANTHER" id="PTHR44591">
    <property type="entry name" value="STRESS RESPONSE REGULATOR PROTEIN 1"/>
    <property type="match status" value="1"/>
</dbReference>
<evidence type="ECO:0000259" key="3">
    <source>
        <dbReference type="PROSITE" id="PS50110"/>
    </source>
</evidence>
<feature type="modified residue" description="4-aspartylphosphate" evidence="2">
    <location>
        <position position="55"/>
    </location>
</feature>
<dbReference type="RefSeq" id="WP_146398095.1">
    <property type="nucleotide sequence ID" value="NZ_SJPQ01000001.1"/>
</dbReference>
<keyword evidence="5" id="KW-1185">Reference proteome</keyword>
<comment type="caution">
    <text evidence="4">The sequence shown here is derived from an EMBL/GenBank/DDBJ whole genome shotgun (WGS) entry which is preliminary data.</text>
</comment>
<accession>A0A5C5ZUZ5</accession>
<name>A0A5C5ZUZ5_9BACT</name>
<keyword evidence="1 2" id="KW-0597">Phosphoprotein</keyword>
<dbReference type="InterPro" id="IPR011006">
    <property type="entry name" value="CheY-like_superfamily"/>
</dbReference>
<evidence type="ECO:0000313" key="5">
    <source>
        <dbReference type="Proteomes" id="UP000315440"/>
    </source>
</evidence>
<evidence type="ECO:0000256" key="2">
    <source>
        <dbReference type="PROSITE-ProRule" id="PRU00169"/>
    </source>
</evidence>
<organism evidence="4 5">
    <name type="scientific">Pseudobythopirellula maris</name>
    <dbReference type="NCBI Taxonomy" id="2527991"/>
    <lineage>
        <taxon>Bacteria</taxon>
        <taxon>Pseudomonadati</taxon>
        <taxon>Planctomycetota</taxon>
        <taxon>Planctomycetia</taxon>
        <taxon>Pirellulales</taxon>
        <taxon>Lacipirellulaceae</taxon>
        <taxon>Pseudobythopirellula</taxon>
    </lineage>
</organism>
<protein>
    <submittedName>
        <fullName evidence="4">Response regulator MprA</fullName>
    </submittedName>
</protein>
<gene>
    <name evidence="4" type="primary">mprA_2</name>
    <name evidence="4" type="ORF">Mal64_12450</name>
</gene>
<feature type="domain" description="Response regulatory" evidence="3">
    <location>
        <begin position="6"/>
        <end position="120"/>
    </location>
</feature>
<evidence type="ECO:0000313" key="4">
    <source>
        <dbReference type="EMBL" id="TWT90848.1"/>
    </source>
</evidence>
<dbReference type="PANTHER" id="PTHR44591:SF23">
    <property type="entry name" value="CHEY SUBFAMILY"/>
    <property type="match status" value="1"/>
</dbReference>
<dbReference type="SUPFAM" id="SSF52172">
    <property type="entry name" value="CheY-like"/>
    <property type="match status" value="1"/>
</dbReference>
<dbReference type="InterPro" id="IPR001789">
    <property type="entry name" value="Sig_transdc_resp-reg_receiver"/>
</dbReference>
<reference evidence="4 5" key="1">
    <citation type="submission" date="2019-02" db="EMBL/GenBank/DDBJ databases">
        <title>Deep-cultivation of Planctomycetes and their phenomic and genomic characterization uncovers novel biology.</title>
        <authorList>
            <person name="Wiegand S."/>
            <person name="Jogler M."/>
            <person name="Boedeker C."/>
            <person name="Pinto D."/>
            <person name="Vollmers J."/>
            <person name="Rivas-Marin E."/>
            <person name="Kohn T."/>
            <person name="Peeters S.H."/>
            <person name="Heuer A."/>
            <person name="Rast P."/>
            <person name="Oberbeckmann S."/>
            <person name="Bunk B."/>
            <person name="Jeske O."/>
            <person name="Meyerdierks A."/>
            <person name="Storesund J.E."/>
            <person name="Kallscheuer N."/>
            <person name="Luecker S."/>
            <person name="Lage O.M."/>
            <person name="Pohl T."/>
            <person name="Merkel B.J."/>
            <person name="Hornburger P."/>
            <person name="Mueller R.-W."/>
            <person name="Bruemmer F."/>
            <person name="Labrenz M."/>
            <person name="Spormann A.M."/>
            <person name="Op Den Camp H."/>
            <person name="Overmann J."/>
            <person name="Amann R."/>
            <person name="Jetten M.S.M."/>
            <person name="Mascher T."/>
            <person name="Medema M.H."/>
            <person name="Devos D.P."/>
            <person name="Kaster A.-K."/>
            <person name="Ovreas L."/>
            <person name="Rohde M."/>
            <person name="Galperin M.Y."/>
            <person name="Jogler C."/>
        </authorList>
    </citation>
    <scope>NUCLEOTIDE SEQUENCE [LARGE SCALE GENOMIC DNA]</scope>
    <source>
        <strain evidence="4 5">Mal64</strain>
    </source>
</reference>
<dbReference type="SMART" id="SM00448">
    <property type="entry name" value="REC"/>
    <property type="match status" value="1"/>
</dbReference>
<dbReference type="Pfam" id="PF00072">
    <property type="entry name" value="Response_reg"/>
    <property type="match status" value="1"/>
</dbReference>
<dbReference type="OrthoDB" id="282973at2"/>
<dbReference type="EMBL" id="SJPQ01000001">
    <property type="protein sequence ID" value="TWT90848.1"/>
    <property type="molecule type" value="Genomic_DNA"/>
</dbReference>
<dbReference type="GO" id="GO:0000160">
    <property type="term" value="P:phosphorelay signal transduction system"/>
    <property type="evidence" value="ECO:0007669"/>
    <property type="project" value="InterPro"/>
</dbReference>
<dbReference type="InterPro" id="IPR050595">
    <property type="entry name" value="Bact_response_regulator"/>
</dbReference>
<dbReference type="Proteomes" id="UP000315440">
    <property type="component" value="Unassembled WGS sequence"/>
</dbReference>
<dbReference type="AlphaFoldDB" id="A0A5C5ZUZ5"/>